<feature type="binding site" evidence="13">
    <location>
        <position position="252"/>
    </location>
    <ligand>
        <name>substrate</name>
    </ligand>
</feature>
<proteinExistence type="inferred from homology"/>
<feature type="binding site" evidence="13">
    <location>
        <position position="187"/>
    </location>
    <ligand>
        <name>substrate</name>
    </ligand>
</feature>
<evidence type="ECO:0000256" key="5">
    <source>
        <dbReference type="ARBA" id="ARBA00011944"/>
    </source>
</evidence>
<dbReference type="FunFam" id="3.90.1170.20:FF:000001">
    <property type="entry name" value="Nicotinate-nucleotide diphosphorylase (Carboxylating)"/>
    <property type="match status" value="1"/>
</dbReference>
<evidence type="ECO:0000256" key="6">
    <source>
        <dbReference type="ARBA" id="ARBA00022642"/>
    </source>
</evidence>
<comment type="caution">
    <text evidence="16">The sequence shown here is derived from an EMBL/GenBank/DDBJ whole genome shotgun (WGS) entry which is preliminary data.</text>
</comment>
<dbReference type="Pfam" id="PF02749">
    <property type="entry name" value="QRPTase_N"/>
    <property type="match status" value="1"/>
</dbReference>
<dbReference type="SUPFAM" id="SSF54675">
    <property type="entry name" value="Nicotinate/Quinolinate PRTase N-terminal domain-like"/>
    <property type="match status" value="1"/>
</dbReference>
<evidence type="ECO:0000256" key="7">
    <source>
        <dbReference type="ARBA" id="ARBA00022676"/>
    </source>
</evidence>
<keyword evidence="8 12" id="KW-0808">Transferase</keyword>
<dbReference type="FunFam" id="3.20.20.70:FF:000030">
    <property type="entry name" value="Nicotinate-nucleotide pyrophosphorylase, carboxylating"/>
    <property type="match status" value="1"/>
</dbReference>
<evidence type="ECO:0000256" key="11">
    <source>
        <dbReference type="ARBA" id="ARBA00069173"/>
    </source>
</evidence>
<comment type="similarity">
    <text evidence="3 12">Belongs to the NadC/ModD family.</text>
</comment>
<evidence type="ECO:0000256" key="9">
    <source>
        <dbReference type="ARBA" id="ARBA00033102"/>
    </source>
</evidence>
<dbReference type="PIRSF" id="PIRSF006250">
    <property type="entry name" value="NadC_ModD"/>
    <property type="match status" value="1"/>
</dbReference>
<dbReference type="Gene3D" id="3.20.20.70">
    <property type="entry name" value="Aldolase class I"/>
    <property type="match status" value="1"/>
</dbReference>
<dbReference type="InterPro" id="IPR004393">
    <property type="entry name" value="NadC"/>
</dbReference>
<evidence type="ECO:0000256" key="2">
    <source>
        <dbReference type="ARBA" id="ARBA00004893"/>
    </source>
</evidence>
<evidence type="ECO:0000256" key="4">
    <source>
        <dbReference type="ARBA" id="ARBA00011218"/>
    </source>
</evidence>
<accession>A0A2M9B4B4</accession>
<dbReference type="EMBL" id="PGFA01000003">
    <property type="protein sequence ID" value="PJJ52792.1"/>
    <property type="molecule type" value="Genomic_DNA"/>
</dbReference>
<evidence type="ECO:0000256" key="1">
    <source>
        <dbReference type="ARBA" id="ARBA00003237"/>
    </source>
</evidence>
<feature type="binding site" evidence="13">
    <location>
        <begin position="296"/>
        <end position="298"/>
    </location>
    <ligand>
        <name>substrate</name>
    </ligand>
</feature>
<dbReference type="InterPro" id="IPR027277">
    <property type="entry name" value="NadC/ModD"/>
</dbReference>
<keyword evidence="6" id="KW-0662">Pyridine nucleotide biosynthesis</keyword>
<dbReference type="GO" id="GO:0034213">
    <property type="term" value="P:quinolinate catabolic process"/>
    <property type="evidence" value="ECO:0007669"/>
    <property type="project" value="TreeGrafter"/>
</dbReference>
<feature type="binding site" evidence="13">
    <location>
        <position position="230"/>
    </location>
    <ligand>
        <name>substrate</name>
    </ligand>
</feature>
<feature type="binding site" evidence="13">
    <location>
        <position position="130"/>
    </location>
    <ligand>
        <name>substrate</name>
    </ligand>
</feature>
<dbReference type="GO" id="GO:0004514">
    <property type="term" value="F:nicotinate-nucleotide diphosphorylase (carboxylating) activity"/>
    <property type="evidence" value="ECO:0007669"/>
    <property type="project" value="UniProtKB-EC"/>
</dbReference>
<dbReference type="PANTHER" id="PTHR32179">
    <property type="entry name" value="NICOTINATE-NUCLEOTIDE PYROPHOSPHORYLASE [CARBOXYLATING]"/>
    <property type="match status" value="1"/>
</dbReference>
<evidence type="ECO:0000313" key="17">
    <source>
        <dbReference type="Proteomes" id="UP000228535"/>
    </source>
</evidence>
<comment type="subunit">
    <text evidence="4">Hexamer formed by 3 homodimers.</text>
</comment>
<feature type="domain" description="Quinolinate phosphoribosyl transferase N-terminal" evidence="15">
    <location>
        <begin position="58"/>
        <end position="140"/>
    </location>
</feature>
<evidence type="ECO:0000259" key="15">
    <source>
        <dbReference type="Pfam" id="PF02749"/>
    </source>
</evidence>
<dbReference type="InterPro" id="IPR036068">
    <property type="entry name" value="Nicotinate_pribotase-like_C"/>
</dbReference>
<evidence type="ECO:0000256" key="12">
    <source>
        <dbReference type="PIRNR" id="PIRNR006250"/>
    </source>
</evidence>
<name>A0A2M9B4B4_9BACT</name>
<dbReference type="GO" id="GO:0005737">
    <property type="term" value="C:cytoplasm"/>
    <property type="evidence" value="ECO:0007669"/>
    <property type="project" value="TreeGrafter"/>
</dbReference>
<keyword evidence="7 12" id="KW-0328">Glycosyltransferase</keyword>
<comment type="catalytic activity">
    <reaction evidence="10">
        <text>nicotinate beta-D-ribonucleotide + CO2 + diphosphate = quinolinate + 5-phospho-alpha-D-ribose 1-diphosphate + 2 H(+)</text>
        <dbReference type="Rhea" id="RHEA:12733"/>
        <dbReference type="ChEBI" id="CHEBI:15378"/>
        <dbReference type="ChEBI" id="CHEBI:16526"/>
        <dbReference type="ChEBI" id="CHEBI:29959"/>
        <dbReference type="ChEBI" id="CHEBI:33019"/>
        <dbReference type="ChEBI" id="CHEBI:57502"/>
        <dbReference type="ChEBI" id="CHEBI:58017"/>
        <dbReference type="EC" id="2.4.2.19"/>
    </reaction>
</comment>
<sequence length="313" mass="33814">MPKGGQLFFWFLRKAPAHVGAFFYFCTVQNPSYLTPEALTTFIRTALAEDIGDGDHSSLASIPAEARNRAHLLVKDAGVLAGVELAHLIFREVDTDLQVEELLSDGALVKHGDVALIVEGRSQSILTAERLVLNCMQRMSAIATKTAYLTSLLAGTKAKLLDTRKTTPNFRICEKWAVLIGGGVNHRYGLFDGIILKDNHVDYAGGIRAAIEATQAYLTRTGRQLPIVVETRTLAEVQQVLEIGGVERIMLDNMAPALLREAVALVAGRFPTEASGGITEQTIADVAQTGVDFISVGALTHSVKSLDLSLKAF</sequence>
<evidence type="ECO:0000256" key="3">
    <source>
        <dbReference type="ARBA" id="ARBA00009400"/>
    </source>
</evidence>
<dbReference type="InterPro" id="IPR037128">
    <property type="entry name" value="Quinolinate_PRibosylTase_N_sf"/>
</dbReference>
<dbReference type="Pfam" id="PF01729">
    <property type="entry name" value="QRPTase_C"/>
    <property type="match status" value="1"/>
</dbReference>
<evidence type="ECO:0000259" key="14">
    <source>
        <dbReference type="Pfam" id="PF01729"/>
    </source>
</evidence>
<reference evidence="16 17" key="1">
    <citation type="submission" date="2017-11" db="EMBL/GenBank/DDBJ databases">
        <title>Genomic Encyclopedia of Archaeal and Bacterial Type Strains, Phase II (KMG-II): From Individual Species to Whole Genera.</title>
        <authorList>
            <person name="Goeker M."/>
        </authorList>
    </citation>
    <scope>NUCLEOTIDE SEQUENCE [LARGE SCALE GENOMIC DNA]</scope>
    <source>
        <strain evidence="16 17">DSM 11115</strain>
    </source>
</reference>
<dbReference type="GO" id="GO:0009435">
    <property type="term" value="P:NAD+ biosynthetic process"/>
    <property type="evidence" value="ECO:0007669"/>
    <property type="project" value="UniProtKB-UniPathway"/>
</dbReference>
<evidence type="ECO:0000256" key="8">
    <source>
        <dbReference type="ARBA" id="ARBA00022679"/>
    </source>
</evidence>
<feature type="domain" description="Quinolinate phosphoribosyl transferase C-terminal" evidence="14">
    <location>
        <begin position="142"/>
        <end position="311"/>
    </location>
</feature>
<protein>
    <recommendedName>
        <fullName evidence="11">Probable nicotinate-nucleotide pyrophosphorylase [carboxylating]</fullName>
        <ecNumber evidence="5">2.4.2.19</ecNumber>
    </recommendedName>
    <alternativeName>
        <fullName evidence="9">Quinolinate phosphoribosyltransferase [decarboxylating]</fullName>
    </alternativeName>
</protein>
<evidence type="ECO:0000256" key="10">
    <source>
        <dbReference type="ARBA" id="ARBA00047445"/>
    </source>
</evidence>
<evidence type="ECO:0000256" key="13">
    <source>
        <dbReference type="PIRSR" id="PIRSR006250-1"/>
    </source>
</evidence>
<feature type="binding site" evidence="13">
    <location>
        <position position="197"/>
    </location>
    <ligand>
        <name>substrate</name>
    </ligand>
</feature>
<comment type="pathway">
    <text evidence="2">Cofactor biosynthesis; NAD(+) biosynthesis; nicotinate D-ribonucleotide from quinolinate: step 1/1.</text>
</comment>
<dbReference type="Gene3D" id="3.90.1170.20">
    <property type="entry name" value="Quinolinate phosphoribosyl transferase, N-terminal domain"/>
    <property type="match status" value="1"/>
</dbReference>
<comment type="function">
    <text evidence="1">Involved in the catabolism of quinolinic acid (QA).</text>
</comment>
<dbReference type="InterPro" id="IPR022412">
    <property type="entry name" value="Quinolinate_PRibosylTrfase_N"/>
</dbReference>
<dbReference type="Proteomes" id="UP000228535">
    <property type="component" value="Unassembled WGS sequence"/>
</dbReference>
<dbReference type="CDD" id="cd01572">
    <property type="entry name" value="QPRTase"/>
    <property type="match status" value="1"/>
</dbReference>
<dbReference type="NCBIfam" id="TIGR00078">
    <property type="entry name" value="nadC"/>
    <property type="match status" value="1"/>
</dbReference>
<feature type="binding site" evidence="13">
    <location>
        <begin position="163"/>
        <end position="165"/>
    </location>
    <ligand>
        <name>substrate</name>
    </ligand>
</feature>
<dbReference type="InterPro" id="IPR002638">
    <property type="entry name" value="Quinolinate_PRibosylTrfase_C"/>
</dbReference>
<evidence type="ECO:0000313" key="16">
    <source>
        <dbReference type="EMBL" id="PJJ52792.1"/>
    </source>
</evidence>
<dbReference type="EC" id="2.4.2.19" evidence="5"/>
<dbReference type="InterPro" id="IPR013785">
    <property type="entry name" value="Aldolase_TIM"/>
</dbReference>
<organism evidence="16 17">
    <name type="scientific">Hymenobacter chitinivorans DSM 11115</name>
    <dbReference type="NCBI Taxonomy" id="1121954"/>
    <lineage>
        <taxon>Bacteria</taxon>
        <taxon>Pseudomonadati</taxon>
        <taxon>Bacteroidota</taxon>
        <taxon>Cytophagia</taxon>
        <taxon>Cytophagales</taxon>
        <taxon>Hymenobacteraceae</taxon>
        <taxon>Hymenobacter</taxon>
    </lineage>
</organism>
<dbReference type="UniPathway" id="UPA00253">
    <property type="reaction ID" value="UER00331"/>
</dbReference>
<keyword evidence="17" id="KW-1185">Reference proteome</keyword>
<dbReference type="SUPFAM" id="SSF51690">
    <property type="entry name" value="Nicotinate/Quinolinate PRTase C-terminal domain-like"/>
    <property type="match status" value="1"/>
</dbReference>
<feature type="binding site" evidence="13">
    <location>
        <begin position="275"/>
        <end position="277"/>
    </location>
    <ligand>
        <name>substrate</name>
    </ligand>
</feature>
<gene>
    <name evidence="16" type="ORF">CLV45_3449</name>
</gene>
<dbReference type="AlphaFoldDB" id="A0A2M9B4B4"/>
<dbReference type="PANTHER" id="PTHR32179:SF3">
    <property type="entry name" value="NICOTINATE-NUCLEOTIDE PYROPHOSPHORYLASE [CARBOXYLATING]"/>
    <property type="match status" value="1"/>
</dbReference>